<reference evidence="3 4" key="1">
    <citation type="submission" date="2024-05" db="EMBL/GenBank/DDBJ databases">
        <authorList>
            <person name="Wallberg A."/>
        </authorList>
    </citation>
    <scope>NUCLEOTIDE SEQUENCE [LARGE SCALE GENOMIC DNA]</scope>
</reference>
<comment type="caution">
    <text evidence="3">The sequence shown here is derived from an EMBL/GenBank/DDBJ whole genome shotgun (WGS) entry which is preliminary data.</text>
</comment>
<evidence type="ECO:0000259" key="2">
    <source>
        <dbReference type="Pfam" id="PF19274"/>
    </source>
</evidence>
<dbReference type="AlphaFoldDB" id="A0AAV2QAL6"/>
<dbReference type="Pfam" id="PF19274">
    <property type="entry name" value="PI4K_N"/>
    <property type="match status" value="2"/>
</dbReference>
<evidence type="ECO:0000313" key="4">
    <source>
        <dbReference type="Proteomes" id="UP001497623"/>
    </source>
</evidence>
<keyword evidence="4" id="KW-1185">Reference proteome</keyword>
<dbReference type="InterPro" id="IPR045495">
    <property type="entry name" value="PI4K_N"/>
</dbReference>
<organism evidence="3 4">
    <name type="scientific">Meganyctiphanes norvegica</name>
    <name type="common">Northern krill</name>
    <name type="synonym">Thysanopoda norvegica</name>
    <dbReference type="NCBI Taxonomy" id="48144"/>
    <lineage>
        <taxon>Eukaryota</taxon>
        <taxon>Metazoa</taxon>
        <taxon>Ecdysozoa</taxon>
        <taxon>Arthropoda</taxon>
        <taxon>Crustacea</taxon>
        <taxon>Multicrustacea</taxon>
        <taxon>Malacostraca</taxon>
        <taxon>Eumalacostraca</taxon>
        <taxon>Eucarida</taxon>
        <taxon>Euphausiacea</taxon>
        <taxon>Euphausiidae</taxon>
        <taxon>Meganyctiphanes</taxon>
    </lineage>
</organism>
<feature type="non-terminal residue" evidence="3">
    <location>
        <position position="714"/>
    </location>
</feature>
<feature type="domain" description="PI4-kinase N-terminal" evidence="2">
    <location>
        <begin position="402"/>
        <end position="701"/>
    </location>
</feature>
<accession>A0AAV2QAL6</accession>
<gene>
    <name evidence="3" type="ORF">MNOR_LOCUS10625</name>
</gene>
<comment type="similarity">
    <text evidence="1">Belongs to the PI3/PI4-kinase family. Type III PI4K subfamily.</text>
</comment>
<dbReference type="EMBL" id="CAXKWB010005421">
    <property type="protein sequence ID" value="CAL4078353.1"/>
    <property type="molecule type" value="Genomic_DNA"/>
</dbReference>
<proteinExistence type="inferred from homology"/>
<evidence type="ECO:0000256" key="1">
    <source>
        <dbReference type="ARBA" id="ARBA00006209"/>
    </source>
</evidence>
<sequence length="714" mass="80742">MSQAERVNVIANSSQIYVRILHLRCGCVCVQFLMLALPSKKDNYYIICNLVSKYILPGNCVRYAHLCLLITQQDPMGCVKYSFLSISLTHTLNLTPTLPLSLSLSHPFSLYVFPERKICGGSRKVPSIRLSSSNKWIRNNKFEDFYLRNNLCSIGISPTQSFSHFSYILGRFDACDTVLTNVDVLDLGHQKSFETPCIAVHVANVPLANATIIHNNLMIRLYNLPDSFIQFTREAYGPTLLSRIHASDAERCDTLRDLAYCWLWQLKKGILGKVEIRFSLEASDFAVQSKRIGQRRHVAMAVHNALANIAANTQGELEMNMLLTRLLELFVKLGLAAKQNSEKNPTVLKASSSAGNLGVLIPVIAVLVRRLPPITEPKPRLLKLFRDFWLFCIVMGFTQQESGLWPSDWYNSLCDIAIKSPLLLSRTQHRSEMKELKYSYAVRDDSVSVGELNELRQQILSLLDHPADVTPIIGKLSFAQCIYVLSVFRLEALRVKSSPETNFQPMFEYLLDLGIQNDKYEMWACINRVCEKVFSIFLEQVSAKPRDERQEKLLVLHAQFLLTMFNHTQGQIRRVADKLLSRLVEKFPLLLWNGSVLKSQLDILQVLGYSLQLDPNDANPTIPIPDTPFSITLLDTQDARERIVSDFGARCQGILMEAMKWAPEATRSHLQNYQTNLDQTSLSSHSGLALATESVLHYAGLGILPNVSTKLIYL</sequence>
<dbReference type="Proteomes" id="UP001497623">
    <property type="component" value="Unassembled WGS sequence"/>
</dbReference>
<evidence type="ECO:0000313" key="3">
    <source>
        <dbReference type="EMBL" id="CAL4078353.1"/>
    </source>
</evidence>
<feature type="domain" description="PI4-kinase N-terminal" evidence="2">
    <location>
        <begin position="268"/>
        <end position="398"/>
    </location>
</feature>
<protein>
    <recommendedName>
        <fullName evidence="2">PI4-kinase N-terminal domain-containing protein</fullName>
    </recommendedName>
</protein>
<name>A0AAV2QAL6_MEGNR</name>